<evidence type="ECO:0000256" key="7">
    <source>
        <dbReference type="ARBA" id="ARBA00022692"/>
    </source>
</evidence>
<dbReference type="NCBIfam" id="TIGR02847">
    <property type="entry name" value="CyoD"/>
    <property type="match status" value="1"/>
</dbReference>
<dbReference type="EMBL" id="BAABFO010000003">
    <property type="protein sequence ID" value="GAA4325916.1"/>
    <property type="molecule type" value="Genomic_DNA"/>
</dbReference>
<keyword evidence="9 17" id="KW-1133">Transmembrane helix</keyword>
<evidence type="ECO:0000256" key="8">
    <source>
        <dbReference type="ARBA" id="ARBA00022982"/>
    </source>
</evidence>
<proteinExistence type="inferred from homology"/>
<keyword evidence="7 17" id="KW-0812">Transmembrane</keyword>
<name>A0ABP8GKH2_9BURK</name>
<comment type="caution">
    <text evidence="18">The sequence shown here is derived from an EMBL/GenBank/DDBJ whole genome shotgun (WGS) entry which is preliminary data.</text>
</comment>
<evidence type="ECO:0000256" key="11">
    <source>
        <dbReference type="ARBA" id="ARBA00023136"/>
    </source>
</evidence>
<dbReference type="RefSeq" id="WP_345246712.1">
    <property type="nucleotide sequence ID" value="NZ_BAABFO010000003.1"/>
</dbReference>
<dbReference type="Pfam" id="PF03626">
    <property type="entry name" value="COX4_pro"/>
    <property type="match status" value="1"/>
</dbReference>
<evidence type="ECO:0000313" key="19">
    <source>
        <dbReference type="Proteomes" id="UP001501671"/>
    </source>
</evidence>
<evidence type="ECO:0000256" key="4">
    <source>
        <dbReference type="ARBA" id="ARBA00014689"/>
    </source>
</evidence>
<accession>A0ABP8GKH2</accession>
<keyword evidence="6" id="KW-1003">Cell membrane</keyword>
<protein>
    <recommendedName>
        <fullName evidence="4">Cytochrome bo(3) ubiquinol oxidase subunit 4</fullName>
    </recommendedName>
    <alternativeName>
        <fullName evidence="16">Cytochrome o ubiquinol oxidase subunit 4</fullName>
    </alternativeName>
    <alternativeName>
        <fullName evidence="13">Oxidase bo(3) subunit 4</fullName>
    </alternativeName>
    <alternativeName>
        <fullName evidence="14">Ubiquinol oxidase polypeptide IV</fullName>
    </alternativeName>
    <alternativeName>
        <fullName evidence="15">Ubiquinol oxidase subunit 4</fullName>
    </alternativeName>
</protein>
<evidence type="ECO:0000256" key="2">
    <source>
        <dbReference type="ARBA" id="ARBA00008079"/>
    </source>
</evidence>
<evidence type="ECO:0000256" key="3">
    <source>
        <dbReference type="ARBA" id="ARBA00011700"/>
    </source>
</evidence>
<gene>
    <name evidence="18" type="primary">cyoD</name>
    <name evidence="18" type="ORF">GCM10023144_08740</name>
</gene>
<feature type="transmembrane region" description="Helical" evidence="17">
    <location>
        <begin position="78"/>
        <end position="99"/>
    </location>
</feature>
<keyword evidence="11 17" id="KW-0472">Membrane</keyword>
<feature type="transmembrane region" description="Helical" evidence="17">
    <location>
        <begin position="47"/>
        <end position="66"/>
    </location>
</feature>
<keyword evidence="5" id="KW-0813">Transport</keyword>
<evidence type="ECO:0000256" key="12">
    <source>
        <dbReference type="ARBA" id="ARBA00025694"/>
    </source>
</evidence>
<evidence type="ECO:0000256" key="16">
    <source>
        <dbReference type="ARBA" id="ARBA00032185"/>
    </source>
</evidence>
<evidence type="ECO:0000256" key="10">
    <source>
        <dbReference type="ARBA" id="ARBA00023002"/>
    </source>
</evidence>
<feature type="transmembrane region" description="Helical" evidence="17">
    <location>
        <begin position="15"/>
        <end position="35"/>
    </location>
</feature>
<evidence type="ECO:0000256" key="13">
    <source>
        <dbReference type="ARBA" id="ARBA00030071"/>
    </source>
</evidence>
<evidence type="ECO:0000256" key="15">
    <source>
        <dbReference type="ARBA" id="ARBA00031887"/>
    </source>
</evidence>
<evidence type="ECO:0000256" key="1">
    <source>
        <dbReference type="ARBA" id="ARBA00004651"/>
    </source>
</evidence>
<comment type="function">
    <text evidence="12">Cytochrome bo(3) ubiquinol terminal oxidase is the component of the aerobic respiratory chain of E.coli that predominates when cells are grown at high aeration. Has proton pump activity across the membrane in addition to electron transfer, pumping 2 protons/electron.</text>
</comment>
<reference evidence="19" key="1">
    <citation type="journal article" date="2019" name="Int. J. Syst. Evol. Microbiol.">
        <title>The Global Catalogue of Microorganisms (GCM) 10K type strain sequencing project: providing services to taxonomists for standard genome sequencing and annotation.</title>
        <authorList>
            <consortium name="The Broad Institute Genomics Platform"/>
            <consortium name="The Broad Institute Genome Sequencing Center for Infectious Disease"/>
            <person name="Wu L."/>
            <person name="Ma J."/>
        </authorList>
    </citation>
    <scope>NUCLEOTIDE SEQUENCE [LARGE SCALE GENOMIC DNA]</scope>
    <source>
        <strain evidence="19">JCM 17666</strain>
    </source>
</reference>
<keyword evidence="8" id="KW-0249">Electron transport</keyword>
<comment type="subunit">
    <text evidence="3">Heterooctamer of two A chains, two B chains, two C chains and two D chains.</text>
</comment>
<dbReference type="PANTHER" id="PTHR36835">
    <property type="entry name" value="CYTOCHROME BO(3) UBIQUINOL OXIDASE SUBUNIT 4"/>
    <property type="match status" value="1"/>
</dbReference>
<keyword evidence="19" id="KW-1185">Reference proteome</keyword>
<dbReference type="Proteomes" id="UP001501671">
    <property type="component" value="Unassembled WGS sequence"/>
</dbReference>
<evidence type="ECO:0000256" key="17">
    <source>
        <dbReference type="SAM" id="Phobius"/>
    </source>
</evidence>
<keyword evidence="10" id="KW-0560">Oxidoreductase</keyword>
<evidence type="ECO:0000256" key="5">
    <source>
        <dbReference type="ARBA" id="ARBA00022448"/>
    </source>
</evidence>
<dbReference type="InterPro" id="IPR050968">
    <property type="entry name" value="Cytochrome_c_oxidase_bac_sub4"/>
</dbReference>
<dbReference type="InterPro" id="IPR014210">
    <property type="entry name" value="Cyt_o_ubiqinol_oxidase_su4"/>
</dbReference>
<comment type="subcellular location">
    <subcellularLocation>
        <location evidence="1">Cell membrane</location>
        <topology evidence="1">Multi-pass membrane protein</topology>
    </subcellularLocation>
</comment>
<evidence type="ECO:0000313" key="18">
    <source>
        <dbReference type="EMBL" id="GAA4325916.1"/>
    </source>
</evidence>
<comment type="similarity">
    <text evidence="2">Belongs to the cytochrome c oxidase bacterial subunit 4 family.</text>
</comment>
<sequence length="119" mass="12760">MADHTSTHDAGHGGMGSYVVGFALSIALTAASFWLVMGGAVARGTALAGLLALCVAQLLVQLIFFLHMGLSREQRDNLSAFLFTLLIIAIIVGGSAWVLHNMNAHMMPDMPTMQQMREM</sequence>
<evidence type="ECO:0000256" key="6">
    <source>
        <dbReference type="ARBA" id="ARBA00022475"/>
    </source>
</evidence>
<organism evidence="18 19">
    <name type="scientific">Pigmentiphaga soli</name>
    <dbReference type="NCBI Taxonomy" id="1007095"/>
    <lineage>
        <taxon>Bacteria</taxon>
        <taxon>Pseudomonadati</taxon>
        <taxon>Pseudomonadota</taxon>
        <taxon>Betaproteobacteria</taxon>
        <taxon>Burkholderiales</taxon>
        <taxon>Alcaligenaceae</taxon>
        <taxon>Pigmentiphaga</taxon>
    </lineage>
</organism>
<dbReference type="PANTHER" id="PTHR36835:SF1">
    <property type="entry name" value="CYTOCHROME BO(3) UBIQUINOL OXIDASE SUBUNIT 4"/>
    <property type="match status" value="1"/>
</dbReference>
<evidence type="ECO:0000256" key="9">
    <source>
        <dbReference type="ARBA" id="ARBA00022989"/>
    </source>
</evidence>
<dbReference type="InterPro" id="IPR005171">
    <property type="entry name" value="Cyt_c_oxidase_su4_prok"/>
</dbReference>
<evidence type="ECO:0000256" key="14">
    <source>
        <dbReference type="ARBA" id="ARBA00030211"/>
    </source>
</evidence>